<accession>A0ABV5CJY5</accession>
<gene>
    <name evidence="1" type="ORF">WKR92_12710</name>
</gene>
<keyword evidence="2" id="KW-1185">Reference proteome</keyword>
<dbReference type="EMBL" id="JBBVGT010000003">
    <property type="protein sequence ID" value="MFB5946687.1"/>
    <property type="molecule type" value="Genomic_DNA"/>
</dbReference>
<evidence type="ECO:0000313" key="1">
    <source>
        <dbReference type="EMBL" id="MFB5946687.1"/>
    </source>
</evidence>
<sequence>MAVLKNGRLVGRVGNLVYRDVKGRTIVQSRPRRSKRGFQLTSRNSNFSVASMAASALYRELKDFALNLSTRELYNSIVSLLMGNPEVLQPEGLDNDWSLVPDSHLLPVEKRRSLPGLQNGAVGLDFAEGTYRVQIPPLKTSQIADSIHHVWKNVQEYERTFVLLYYDFETTSASVVGRWTSRRTKKGAKSKSVLIERDLIDLDGFPISKGLLVLAVGVRLYAAPSSSSYLNRPDYNPFVVTGIWKKH</sequence>
<dbReference type="Proteomes" id="UP001580928">
    <property type="component" value="Unassembled WGS sequence"/>
</dbReference>
<reference evidence="1 2" key="1">
    <citation type="submission" date="2024-04" db="EMBL/GenBank/DDBJ databases">
        <title>Albibacterium profundi sp. nov., isolated from sediment of the Challenger Deep of Mariana Trench.</title>
        <authorList>
            <person name="Wang Y."/>
        </authorList>
    </citation>
    <scope>NUCLEOTIDE SEQUENCE [LARGE SCALE GENOMIC DNA]</scope>
    <source>
        <strain evidence="1 2">RHL897</strain>
    </source>
</reference>
<dbReference type="RefSeq" id="WP_375558216.1">
    <property type="nucleotide sequence ID" value="NZ_JBBVGT010000003.1"/>
</dbReference>
<organism evidence="1 2">
    <name type="scientific">Albibacterium profundi</name>
    <dbReference type="NCBI Taxonomy" id="3134906"/>
    <lineage>
        <taxon>Bacteria</taxon>
        <taxon>Pseudomonadati</taxon>
        <taxon>Bacteroidota</taxon>
        <taxon>Sphingobacteriia</taxon>
        <taxon>Sphingobacteriales</taxon>
        <taxon>Sphingobacteriaceae</taxon>
        <taxon>Albibacterium</taxon>
    </lineage>
</organism>
<proteinExistence type="predicted"/>
<comment type="caution">
    <text evidence="1">The sequence shown here is derived from an EMBL/GenBank/DDBJ whole genome shotgun (WGS) entry which is preliminary data.</text>
</comment>
<name>A0ABV5CJY5_9SPHI</name>
<protein>
    <submittedName>
        <fullName evidence="1">Uncharacterized protein</fullName>
    </submittedName>
</protein>
<evidence type="ECO:0000313" key="2">
    <source>
        <dbReference type="Proteomes" id="UP001580928"/>
    </source>
</evidence>